<name>A0A6I4KNW6_9PSED</name>
<evidence type="ECO:0000313" key="2">
    <source>
        <dbReference type="Proteomes" id="UP000429555"/>
    </source>
</evidence>
<dbReference type="AlphaFoldDB" id="A0A6I4KNW6"/>
<protein>
    <submittedName>
        <fullName evidence="1">Uncharacterized protein</fullName>
    </submittedName>
</protein>
<dbReference type="Proteomes" id="UP000429555">
    <property type="component" value="Unassembled WGS sequence"/>
</dbReference>
<keyword evidence="2" id="KW-1185">Reference proteome</keyword>
<sequence>MIRSITRLLNRQRLIRRIRGAGKDLEATGFRVRNLGAFLADLARSDIEHVVLHWPDSLDLQATPSVGDDAEEVLLLLDICARGPQGFARVAARHMANDGVPCRFYCSIGSRGFAFMRYPYYPPLMARRLLATRVRDPRGFYRLVGLAHIQSLVYHLLYAKAAGLCRTDEASERESLQPLLQRLQEEAEKATVSLPQPLTLGALHGWLVQHNSDMPYDLKVRWPLNAGWLGGLIEAEQQGLLAPVPGYHYFCVLALRADVLDAGLQAAALQRIGEKFAVREVIEVEPDMARNVAAQLRGGNWMEGRYGEELLPRIFLLCDDLEPVAPAERITDYPHLDNLNMLWKHQLRGELSEQAGKKMHGVHCSDNHAEALYMLRVLQRFGLTA</sequence>
<accession>A0A6I4KNW6</accession>
<dbReference type="EMBL" id="WKJZ01000001">
    <property type="protein sequence ID" value="MVW73995.1"/>
    <property type="molecule type" value="Genomic_DNA"/>
</dbReference>
<dbReference type="RefSeq" id="WP_160342973.1">
    <property type="nucleotide sequence ID" value="NZ_WKJZ01000001.1"/>
</dbReference>
<reference evidence="1 2" key="1">
    <citation type="submission" date="2019-11" db="EMBL/GenBank/DDBJ databases">
        <title>Pseudomonas flavidum sp. nov., isolated from Baiyang Lake.</title>
        <authorList>
            <person name="Zhao Y."/>
        </authorList>
    </citation>
    <scope>NUCLEOTIDE SEQUENCE [LARGE SCALE GENOMIC DNA]</scope>
    <source>
        <strain evidence="2">R-22-3 w-18</strain>
    </source>
</reference>
<comment type="caution">
    <text evidence="1">The sequence shown here is derived from an EMBL/GenBank/DDBJ whole genome shotgun (WGS) entry which is preliminary data.</text>
</comment>
<organism evidence="1 2">
    <name type="scientific">Pseudomonas xionganensis</name>
    <dbReference type="NCBI Taxonomy" id="2654845"/>
    <lineage>
        <taxon>Bacteria</taxon>
        <taxon>Pseudomonadati</taxon>
        <taxon>Pseudomonadota</taxon>
        <taxon>Gammaproteobacteria</taxon>
        <taxon>Pseudomonadales</taxon>
        <taxon>Pseudomonadaceae</taxon>
        <taxon>Pseudomonas</taxon>
    </lineage>
</organism>
<gene>
    <name evidence="1" type="ORF">GJV18_01580</name>
</gene>
<evidence type="ECO:0000313" key="1">
    <source>
        <dbReference type="EMBL" id="MVW73995.1"/>
    </source>
</evidence>
<proteinExistence type="predicted"/>